<keyword evidence="2" id="KW-0472">Membrane</keyword>
<evidence type="ECO:0000313" key="5">
    <source>
        <dbReference type="WBParaSite" id="PSU_v2.g7796.t1"/>
    </source>
</evidence>
<evidence type="ECO:0000313" key="4">
    <source>
        <dbReference type="Proteomes" id="UP000887577"/>
    </source>
</evidence>
<proteinExistence type="predicted"/>
<protein>
    <submittedName>
        <fullName evidence="5">MULE transposase domain-containing protein</fullName>
    </submittedName>
</protein>
<feature type="transmembrane region" description="Helical" evidence="2">
    <location>
        <begin position="607"/>
        <end position="630"/>
    </location>
</feature>
<dbReference type="WBParaSite" id="PSU_v2.g7796.t1">
    <property type="protein sequence ID" value="PSU_v2.g7796.t1"/>
    <property type="gene ID" value="PSU_v2.g7796"/>
</dbReference>
<reference evidence="5" key="1">
    <citation type="submission" date="2022-11" db="UniProtKB">
        <authorList>
            <consortium name="WormBaseParasite"/>
        </authorList>
    </citation>
    <scope>IDENTIFICATION</scope>
</reference>
<accession>A0A914Z7D5</accession>
<dbReference type="Proteomes" id="UP000887577">
    <property type="component" value="Unplaced"/>
</dbReference>
<keyword evidence="4" id="KW-1185">Reference proteome</keyword>
<sequence length="686" mass="78613">MPRKDRSTPKVVVIEVNLEDEFHDALDSMEEPYDDPNIDENVAANLVENTNGTFGNQIEDHNHVVEADEANVKSLSNPPPYLLSKEIIDDHLRDKDLSYDESDLSSDESDLSSDESECYIENYQQQTSEDDFGTAFDLSSDESELNLEESSLSDENVNSEGPPAKKPKVLHSYRQIQTFTTKAELEDYKNSLQNELTFKRQHIGLRQTSLTYECKKLKSGCMYAVMIKVSNESERSIVTERDCGHMHQEEFKKLKKELKSFMAVNSNLTAGQMQMRMRECGLEVLPNRQITNFLQRLKKKNGDNGTINEYELLKEAQKYPRDDSEPHKCFVIYTNLGIDPRTKKLVFTLMFSTPYLIQKQTELLLAADVSFKVSWKGFPLLVTGFSDINRKFHPTSVSIISSENSSTYSSVFRNIKNFNELEYIPRGVMGDGASSLTKAVNDTFGDIDRYMCFFHLKEKVLPKIKKFSKVQQELILSDINQLKRAVDEDEFFTAGELMIESWKAEEIDEEFVEYFRREWLDGPLCKWYSGCTEFGTTNNGLEKKNCTIKDTVTLRQRLPIRQLFQKLVIAAEVFSVSPDYSIEELKISNEDYKYAYDFKQLKPLINIMLLFQMGVTLFDILKLFLILLFAPASLESKKHVCKHALVLSCKLKYAQFPPSVTSLVIEGPRSPGRPRIAKGGTALSRK</sequence>
<evidence type="ECO:0000256" key="1">
    <source>
        <dbReference type="SAM" id="MobiDB-lite"/>
    </source>
</evidence>
<dbReference type="PANTHER" id="PTHR31569:SF4">
    <property type="entry name" value="SWIM-TYPE DOMAIN-CONTAINING PROTEIN"/>
    <property type="match status" value="1"/>
</dbReference>
<dbReference type="InterPro" id="IPR018289">
    <property type="entry name" value="MULE_transposase_dom"/>
</dbReference>
<feature type="compositionally biased region" description="Low complexity" evidence="1">
    <location>
        <begin position="148"/>
        <end position="160"/>
    </location>
</feature>
<keyword evidence="2" id="KW-0812">Transmembrane</keyword>
<dbReference type="PANTHER" id="PTHR31569">
    <property type="entry name" value="SWIM-TYPE DOMAIN-CONTAINING PROTEIN"/>
    <property type="match status" value="1"/>
</dbReference>
<dbReference type="Pfam" id="PF10551">
    <property type="entry name" value="MULE"/>
    <property type="match status" value="1"/>
</dbReference>
<keyword evidence="2" id="KW-1133">Transmembrane helix</keyword>
<evidence type="ECO:0000259" key="3">
    <source>
        <dbReference type="Pfam" id="PF10551"/>
    </source>
</evidence>
<dbReference type="AlphaFoldDB" id="A0A914Z7D5"/>
<feature type="region of interest" description="Disordered" evidence="1">
    <location>
        <begin position="133"/>
        <end position="168"/>
    </location>
</feature>
<dbReference type="InterPro" id="IPR052579">
    <property type="entry name" value="Zinc_finger_SWIM"/>
</dbReference>
<feature type="domain" description="MULE transposase" evidence="3">
    <location>
        <begin position="367"/>
        <end position="458"/>
    </location>
</feature>
<evidence type="ECO:0000256" key="2">
    <source>
        <dbReference type="SAM" id="Phobius"/>
    </source>
</evidence>
<name>A0A914Z7D5_9BILA</name>
<organism evidence="4 5">
    <name type="scientific">Panagrolaimus superbus</name>
    <dbReference type="NCBI Taxonomy" id="310955"/>
    <lineage>
        <taxon>Eukaryota</taxon>
        <taxon>Metazoa</taxon>
        <taxon>Ecdysozoa</taxon>
        <taxon>Nematoda</taxon>
        <taxon>Chromadorea</taxon>
        <taxon>Rhabditida</taxon>
        <taxon>Tylenchina</taxon>
        <taxon>Panagrolaimomorpha</taxon>
        <taxon>Panagrolaimoidea</taxon>
        <taxon>Panagrolaimidae</taxon>
        <taxon>Panagrolaimus</taxon>
    </lineage>
</organism>